<comment type="caution">
    <text evidence="3">The sequence shown here is derived from an EMBL/GenBank/DDBJ whole genome shotgun (WGS) entry which is preliminary data.</text>
</comment>
<evidence type="ECO:0000313" key="4">
    <source>
        <dbReference type="Proteomes" id="UP000640725"/>
    </source>
</evidence>
<feature type="transmembrane region" description="Helical" evidence="2">
    <location>
        <begin position="27"/>
        <end position="47"/>
    </location>
</feature>
<protein>
    <submittedName>
        <fullName evidence="3">Uncharacterized protein</fullName>
    </submittedName>
</protein>
<organism evidence="3 4">
    <name type="scientific">Planktothrix mougeotii LEGE 06226</name>
    <dbReference type="NCBI Taxonomy" id="1828728"/>
    <lineage>
        <taxon>Bacteria</taxon>
        <taxon>Bacillati</taxon>
        <taxon>Cyanobacteriota</taxon>
        <taxon>Cyanophyceae</taxon>
        <taxon>Oscillatoriophycideae</taxon>
        <taxon>Oscillatoriales</taxon>
        <taxon>Microcoleaceae</taxon>
        <taxon>Planktothrix</taxon>
    </lineage>
</organism>
<keyword evidence="4" id="KW-1185">Reference proteome</keyword>
<keyword evidence="2" id="KW-0472">Membrane</keyword>
<dbReference type="RefSeq" id="WP_193868903.1">
    <property type="nucleotide sequence ID" value="NZ_JADEWU010000014.1"/>
</dbReference>
<name>A0ABR9UBY2_9CYAN</name>
<evidence type="ECO:0000256" key="2">
    <source>
        <dbReference type="SAM" id="Phobius"/>
    </source>
</evidence>
<reference evidence="3 4" key="1">
    <citation type="submission" date="2020-10" db="EMBL/GenBank/DDBJ databases">
        <authorList>
            <person name="Castelo-Branco R."/>
            <person name="Eusebio N."/>
            <person name="Adriana R."/>
            <person name="Vieira A."/>
            <person name="Brugerolle De Fraissinette N."/>
            <person name="Rezende De Castro R."/>
            <person name="Schneider M.P."/>
            <person name="Vasconcelos V."/>
            <person name="Leao P.N."/>
        </authorList>
    </citation>
    <scope>NUCLEOTIDE SEQUENCE [LARGE SCALE GENOMIC DNA]</scope>
    <source>
        <strain evidence="3 4">LEGE 06226</strain>
    </source>
</reference>
<evidence type="ECO:0000256" key="1">
    <source>
        <dbReference type="SAM" id="Coils"/>
    </source>
</evidence>
<keyword evidence="1" id="KW-0175">Coiled coil</keyword>
<feature type="coiled-coil region" evidence="1">
    <location>
        <begin position="58"/>
        <end position="137"/>
    </location>
</feature>
<dbReference type="EMBL" id="JADEWU010000014">
    <property type="protein sequence ID" value="MBE9143311.1"/>
    <property type="molecule type" value="Genomic_DNA"/>
</dbReference>
<sequence>MKNLFLLGTLSFSIAFGLGIVVEKDIIKSAAIGGIATISTLSSAFVLSKKSEGELKKFNSQTETLKSLENQILNLKNQKIKLVKVIDIKTQLKLTIELEYNLIIGEVNTLKEEIKSLTTQRENLQNVIDNLQNQERKNPQKIIFKTELERPIKKTKNTLYNCILEGLENSLDFYNKNNHGTFENYLQLLQKPAEKLWHSYRSNLVKVNYSEPSIQAVYLMRYYPHYAYMNFQILEMIQGQNLFQNLTNEMLEVCLFGAGPCPEIVGLSKFLSEHYQNIKNLTVNVYDIASDEWTLSRNITEKFIIPEYWSGDLKLNSNYLDLCESNSLHSIKKTIFKSKIFIFQNCLNEIYNVSTVQANLNFLLNEVPLGSVIIIIDLNYRQNASIIDQLEKQVSNRHDFEIYCPRIEDIKIQACPNLPEVIKQNLLIGTRELIPRRNINCIFISIRKTNRKD</sequence>
<gene>
    <name evidence="3" type="ORF">IQ236_08745</name>
</gene>
<dbReference type="Proteomes" id="UP000640725">
    <property type="component" value="Unassembled WGS sequence"/>
</dbReference>
<accession>A0ABR9UBY2</accession>
<keyword evidence="2" id="KW-1133">Transmembrane helix</keyword>
<keyword evidence="2" id="KW-0812">Transmembrane</keyword>
<proteinExistence type="predicted"/>
<evidence type="ECO:0000313" key="3">
    <source>
        <dbReference type="EMBL" id="MBE9143311.1"/>
    </source>
</evidence>